<dbReference type="GO" id="GO:0006281">
    <property type="term" value="P:DNA repair"/>
    <property type="evidence" value="ECO:0007669"/>
    <property type="project" value="TreeGrafter"/>
</dbReference>
<keyword evidence="2" id="KW-0378">Hydrolase</keyword>
<dbReference type="Gene3D" id="3.40.50.1000">
    <property type="entry name" value="HAD superfamily/HAD-like"/>
    <property type="match status" value="1"/>
</dbReference>
<dbReference type="Pfam" id="PF02589">
    <property type="entry name" value="LUD_dom"/>
    <property type="match status" value="1"/>
</dbReference>
<dbReference type="SFLD" id="SFLDS00003">
    <property type="entry name" value="Haloacid_Dehalogenase"/>
    <property type="match status" value="1"/>
</dbReference>
<dbReference type="PANTHER" id="PTHR43434">
    <property type="entry name" value="PHOSPHOGLYCOLATE PHOSPHATASE"/>
    <property type="match status" value="1"/>
</dbReference>
<evidence type="ECO:0000313" key="2">
    <source>
        <dbReference type="EMBL" id="HIV62096.1"/>
    </source>
</evidence>
<evidence type="ECO:0000313" key="3">
    <source>
        <dbReference type="Proteomes" id="UP000886808"/>
    </source>
</evidence>
<reference evidence="2" key="1">
    <citation type="journal article" date="2021" name="PeerJ">
        <title>Extensive microbial diversity within the chicken gut microbiome revealed by metagenomics and culture.</title>
        <authorList>
            <person name="Gilroy R."/>
            <person name="Ravi A."/>
            <person name="Getino M."/>
            <person name="Pursley I."/>
            <person name="Horton D.L."/>
            <person name="Alikhan N.F."/>
            <person name="Baker D."/>
            <person name="Gharbi K."/>
            <person name="Hall N."/>
            <person name="Watson M."/>
            <person name="Adriaenssens E.M."/>
            <person name="Foster-Nyarko E."/>
            <person name="Jarju S."/>
            <person name="Secka A."/>
            <person name="Antonio M."/>
            <person name="Oren A."/>
            <person name="Chaudhuri R.R."/>
            <person name="La Ragione R."/>
            <person name="Hildebrand F."/>
            <person name="Pallen M.J."/>
        </authorList>
    </citation>
    <scope>NUCLEOTIDE SEQUENCE</scope>
    <source>
        <strain evidence="2">CHK193-4272</strain>
    </source>
</reference>
<dbReference type="InterPro" id="IPR050155">
    <property type="entry name" value="HAD-like_hydrolase_sf"/>
</dbReference>
<dbReference type="InterPro" id="IPR023198">
    <property type="entry name" value="PGP-like_dom2"/>
</dbReference>
<comment type="caution">
    <text evidence="2">The sequence shown here is derived from an EMBL/GenBank/DDBJ whole genome shotgun (WGS) entry which is preliminary data.</text>
</comment>
<dbReference type="GO" id="GO:0005829">
    <property type="term" value="C:cytosol"/>
    <property type="evidence" value="ECO:0007669"/>
    <property type="project" value="TreeGrafter"/>
</dbReference>
<dbReference type="Proteomes" id="UP000886808">
    <property type="component" value="Unassembled WGS sequence"/>
</dbReference>
<feature type="domain" description="LUD" evidence="1">
    <location>
        <begin position="218"/>
        <end position="399"/>
    </location>
</feature>
<evidence type="ECO:0000259" key="1">
    <source>
        <dbReference type="Pfam" id="PF02589"/>
    </source>
</evidence>
<dbReference type="EMBL" id="DXIE01000028">
    <property type="protein sequence ID" value="HIV62096.1"/>
    <property type="molecule type" value="Genomic_DNA"/>
</dbReference>
<dbReference type="PRINTS" id="PR00413">
    <property type="entry name" value="HADHALOGNASE"/>
</dbReference>
<accession>A0A9D1PJ79</accession>
<dbReference type="NCBIfam" id="TIGR01549">
    <property type="entry name" value="HAD-SF-IA-v1"/>
    <property type="match status" value="1"/>
</dbReference>
<sequence length="406" mass="45162">MKYKTVVFDLDGTLLNTLGDLTDAVNHAVSHLGVKPSTEVQIRARVGNGAAKLLQRTLEANNTNGDIDECFKRFSEYYRGHMTCRTVPYGGIMHLLEKLKLAGIKTAILTNKFDLAAKEIAKHYFGELIEYTQGEKVDVPRKPAPDALFSIMEMFDSDKDSTLYIGDSTVDIQTAKNAGVKSVAVSWGYCDREHIKGADILVDRVYQLEDIIFGIDFKEIETNFTKRGFGFKIFDTKEQASDYIVSQCEGKSVGFGGSVTLDEMGIYENLKEKGIDAHWHWKNEPIYMNGDIYLTSANGLSKTGEIVNIDGTCNRVAATLYNAKRCIIVCGLNKLARDLEDAIDRAKNISAPLNAKRLNKKVPCVTTGQCEDCMSPERICKAMVILMNPPTNMECEIVLINDNLGY</sequence>
<name>A0A9D1PJ79_9FIRM</name>
<organism evidence="2 3">
    <name type="scientific">Candidatus Butyricicoccus avistercoris</name>
    <dbReference type="NCBI Taxonomy" id="2838518"/>
    <lineage>
        <taxon>Bacteria</taxon>
        <taxon>Bacillati</taxon>
        <taxon>Bacillota</taxon>
        <taxon>Clostridia</taxon>
        <taxon>Eubacteriales</taxon>
        <taxon>Butyricicoccaceae</taxon>
        <taxon>Butyricicoccus</taxon>
    </lineage>
</organism>
<dbReference type="Pfam" id="PF13419">
    <property type="entry name" value="HAD_2"/>
    <property type="match status" value="1"/>
</dbReference>
<dbReference type="PANTHER" id="PTHR43434:SF1">
    <property type="entry name" value="PHOSPHOGLYCOLATE PHOSPHATASE"/>
    <property type="match status" value="1"/>
</dbReference>
<dbReference type="GO" id="GO:0008967">
    <property type="term" value="F:phosphoglycolate phosphatase activity"/>
    <property type="evidence" value="ECO:0007669"/>
    <property type="project" value="TreeGrafter"/>
</dbReference>
<dbReference type="Gene3D" id="1.10.150.240">
    <property type="entry name" value="Putative phosphatase, domain 2"/>
    <property type="match status" value="1"/>
</dbReference>
<dbReference type="InterPro" id="IPR023214">
    <property type="entry name" value="HAD_sf"/>
</dbReference>
<dbReference type="InterPro" id="IPR041492">
    <property type="entry name" value="HAD_2"/>
</dbReference>
<dbReference type="SUPFAM" id="SSF56784">
    <property type="entry name" value="HAD-like"/>
    <property type="match status" value="1"/>
</dbReference>
<dbReference type="InterPro" id="IPR036412">
    <property type="entry name" value="HAD-like_sf"/>
</dbReference>
<dbReference type="InterPro" id="IPR003741">
    <property type="entry name" value="LUD_dom"/>
</dbReference>
<gene>
    <name evidence="2" type="ORF">H9746_04510</name>
</gene>
<proteinExistence type="predicted"/>
<protein>
    <submittedName>
        <fullName evidence="2">HAD-IA family hydrolase</fullName>
    </submittedName>
</protein>
<dbReference type="AlphaFoldDB" id="A0A9D1PJ79"/>
<dbReference type="InterPro" id="IPR006439">
    <property type="entry name" value="HAD-SF_hydro_IA"/>
</dbReference>
<dbReference type="SFLD" id="SFLDG01129">
    <property type="entry name" value="C1.5:_HAD__Beta-PGM__Phosphata"/>
    <property type="match status" value="1"/>
</dbReference>
<reference evidence="2" key="2">
    <citation type="submission" date="2021-04" db="EMBL/GenBank/DDBJ databases">
        <authorList>
            <person name="Gilroy R."/>
        </authorList>
    </citation>
    <scope>NUCLEOTIDE SEQUENCE</scope>
    <source>
        <strain evidence="2">CHK193-4272</strain>
    </source>
</reference>